<name>A0A5C5Z074_9BACT</name>
<proteinExistence type="predicted"/>
<dbReference type="AlphaFoldDB" id="A0A5C5Z074"/>
<keyword evidence="2" id="KW-1185">Reference proteome</keyword>
<evidence type="ECO:0000313" key="2">
    <source>
        <dbReference type="Proteomes" id="UP000315010"/>
    </source>
</evidence>
<comment type="caution">
    <text evidence="1">The sequence shown here is derived from an EMBL/GenBank/DDBJ whole genome shotgun (WGS) entry which is preliminary data.</text>
</comment>
<reference evidence="1 2" key="1">
    <citation type="submission" date="2019-02" db="EMBL/GenBank/DDBJ databases">
        <title>Deep-cultivation of Planctomycetes and their phenomic and genomic characterization uncovers novel biology.</title>
        <authorList>
            <person name="Wiegand S."/>
            <person name="Jogler M."/>
            <person name="Boedeker C."/>
            <person name="Pinto D."/>
            <person name="Vollmers J."/>
            <person name="Rivas-Marin E."/>
            <person name="Kohn T."/>
            <person name="Peeters S.H."/>
            <person name="Heuer A."/>
            <person name="Rast P."/>
            <person name="Oberbeckmann S."/>
            <person name="Bunk B."/>
            <person name="Jeske O."/>
            <person name="Meyerdierks A."/>
            <person name="Storesund J.E."/>
            <person name="Kallscheuer N."/>
            <person name="Luecker S."/>
            <person name="Lage O.M."/>
            <person name="Pohl T."/>
            <person name="Merkel B.J."/>
            <person name="Hornburger P."/>
            <person name="Mueller R.-W."/>
            <person name="Bruemmer F."/>
            <person name="Labrenz M."/>
            <person name="Spormann A.M."/>
            <person name="Op Den Camp H."/>
            <person name="Overmann J."/>
            <person name="Amann R."/>
            <person name="Jetten M.S.M."/>
            <person name="Mascher T."/>
            <person name="Medema M.H."/>
            <person name="Devos D.P."/>
            <person name="Kaster A.-K."/>
            <person name="Ovreas L."/>
            <person name="Rohde M."/>
            <person name="Galperin M.Y."/>
            <person name="Jogler C."/>
        </authorList>
    </citation>
    <scope>NUCLEOTIDE SEQUENCE [LARGE SCALE GENOMIC DNA]</scope>
    <source>
        <strain evidence="1 2">CA13</strain>
    </source>
</reference>
<dbReference type="Proteomes" id="UP000315010">
    <property type="component" value="Unassembled WGS sequence"/>
</dbReference>
<accession>A0A5C5Z074</accession>
<organism evidence="1 2">
    <name type="scientific">Novipirellula herctigrandis</name>
    <dbReference type="NCBI Taxonomy" id="2527986"/>
    <lineage>
        <taxon>Bacteria</taxon>
        <taxon>Pseudomonadati</taxon>
        <taxon>Planctomycetota</taxon>
        <taxon>Planctomycetia</taxon>
        <taxon>Pirellulales</taxon>
        <taxon>Pirellulaceae</taxon>
        <taxon>Novipirellula</taxon>
    </lineage>
</organism>
<gene>
    <name evidence="1" type="ORF">CA13_18220</name>
</gene>
<evidence type="ECO:0000313" key="1">
    <source>
        <dbReference type="EMBL" id="TWT80406.1"/>
    </source>
</evidence>
<protein>
    <submittedName>
        <fullName evidence="1">Uncharacterized protein</fullName>
    </submittedName>
</protein>
<sequence length="60" mass="6863">MRLGELANDFRRIPREDDFGWHFLGHHATVTTLRSPRYGHHAATAGRYAGANDRFARALK</sequence>
<dbReference type="EMBL" id="SJPJ01000001">
    <property type="protein sequence ID" value="TWT80406.1"/>
    <property type="molecule type" value="Genomic_DNA"/>
</dbReference>